<accession>A0ABY7WPI0</accession>
<dbReference type="Proteomes" id="UP001221558">
    <property type="component" value="Chromosome"/>
</dbReference>
<dbReference type="RefSeq" id="WP_274269336.1">
    <property type="nucleotide sequence ID" value="NZ_CP117880.1"/>
</dbReference>
<reference evidence="3 4" key="1">
    <citation type="submission" date="2023-02" db="EMBL/GenBank/DDBJ databases">
        <title>Genome sequence of Sphingobacterium sp. KACC 22765.</title>
        <authorList>
            <person name="Kim S."/>
            <person name="Heo J."/>
            <person name="Kwon S.-W."/>
        </authorList>
    </citation>
    <scope>NUCLEOTIDE SEQUENCE [LARGE SCALE GENOMIC DNA]</scope>
    <source>
        <strain evidence="3 4">KACC 22765</strain>
    </source>
</reference>
<dbReference type="InterPro" id="IPR025665">
    <property type="entry name" value="Beta-barrel_OMP_2"/>
</dbReference>
<proteinExistence type="predicted"/>
<feature type="chain" id="PRO_5046211906" evidence="1">
    <location>
        <begin position="20"/>
        <end position="227"/>
    </location>
</feature>
<evidence type="ECO:0000256" key="1">
    <source>
        <dbReference type="SAM" id="SignalP"/>
    </source>
</evidence>
<gene>
    <name evidence="3" type="ORF">PQ465_09705</name>
</gene>
<feature type="signal peptide" evidence="1">
    <location>
        <begin position="1"/>
        <end position="19"/>
    </location>
</feature>
<feature type="domain" description="Outer membrane protein beta-barrel" evidence="2">
    <location>
        <begin position="19"/>
        <end position="181"/>
    </location>
</feature>
<dbReference type="Pfam" id="PF13568">
    <property type="entry name" value="OMP_b-brl_2"/>
    <property type="match status" value="1"/>
</dbReference>
<keyword evidence="1" id="KW-0732">Signal</keyword>
<keyword evidence="4" id="KW-1185">Reference proteome</keyword>
<evidence type="ECO:0000259" key="2">
    <source>
        <dbReference type="Pfam" id="PF13568"/>
    </source>
</evidence>
<organism evidence="3 4">
    <name type="scientific">Sphingobacterium oryzagri</name>
    <dbReference type="NCBI Taxonomy" id="3025669"/>
    <lineage>
        <taxon>Bacteria</taxon>
        <taxon>Pseudomonadati</taxon>
        <taxon>Bacteroidota</taxon>
        <taxon>Sphingobacteriia</taxon>
        <taxon>Sphingobacteriales</taxon>
        <taxon>Sphingobacteriaceae</taxon>
        <taxon>Sphingobacterium</taxon>
    </lineage>
</organism>
<evidence type="ECO:0000313" key="4">
    <source>
        <dbReference type="Proteomes" id="UP001221558"/>
    </source>
</evidence>
<dbReference type="EMBL" id="CP117880">
    <property type="protein sequence ID" value="WDF70632.1"/>
    <property type="molecule type" value="Genomic_DNA"/>
</dbReference>
<dbReference type="Gene3D" id="2.40.160.20">
    <property type="match status" value="1"/>
</dbReference>
<name>A0ABY7WPI0_9SPHI</name>
<sequence length="227" mass="25245">MKKILLMLFACATLGTATAQDFKPRYTNNIDFGLSYTGGTLRSRTDGMSDARNDYVGLQFNYIGLFHLTPAIAVGAGTGLRHLVEIDNYADDYWGGYDDQEFLSSYFAIPLYAHARFRFLDKRVSPFLATSIGYQFRVGESTDLGNSNSDRYEGSSRLSSGLLANAQAGVSIHVGKRFNIMAGPYFEYRQATANRFLSFYDGSTLSRVEINSDMNFFEAGLKVGFAF</sequence>
<protein>
    <submittedName>
        <fullName evidence="3">Outer membrane beta-barrel protein</fullName>
    </submittedName>
</protein>
<evidence type="ECO:0000313" key="3">
    <source>
        <dbReference type="EMBL" id="WDF70632.1"/>
    </source>
</evidence>